<protein>
    <submittedName>
        <fullName evidence="1">Uncharacterized protein</fullName>
    </submittedName>
</protein>
<proteinExistence type="predicted"/>
<organism evidence="1">
    <name type="scientific">marine sediment metagenome</name>
    <dbReference type="NCBI Taxonomy" id="412755"/>
    <lineage>
        <taxon>unclassified sequences</taxon>
        <taxon>metagenomes</taxon>
        <taxon>ecological metagenomes</taxon>
    </lineage>
</organism>
<name>A0A0F9GE56_9ZZZZ</name>
<dbReference type="EMBL" id="LAZR01028814">
    <property type="protein sequence ID" value="KKL61452.1"/>
    <property type="molecule type" value="Genomic_DNA"/>
</dbReference>
<gene>
    <name evidence="1" type="ORF">LCGC14_2195160</name>
</gene>
<sequence length="54" mass="6566">MRQYFIESAPKHADDLEDEYLAKKAHKLLKEIKEGKEKTITFKEMKRRISWDKI</sequence>
<evidence type="ECO:0000313" key="1">
    <source>
        <dbReference type="EMBL" id="KKL61452.1"/>
    </source>
</evidence>
<comment type="caution">
    <text evidence="1">The sequence shown here is derived from an EMBL/GenBank/DDBJ whole genome shotgun (WGS) entry which is preliminary data.</text>
</comment>
<accession>A0A0F9GE56</accession>
<reference evidence="1" key="1">
    <citation type="journal article" date="2015" name="Nature">
        <title>Complex archaea that bridge the gap between prokaryotes and eukaryotes.</title>
        <authorList>
            <person name="Spang A."/>
            <person name="Saw J.H."/>
            <person name="Jorgensen S.L."/>
            <person name="Zaremba-Niedzwiedzka K."/>
            <person name="Martijn J."/>
            <person name="Lind A.E."/>
            <person name="van Eijk R."/>
            <person name="Schleper C."/>
            <person name="Guy L."/>
            <person name="Ettema T.J."/>
        </authorList>
    </citation>
    <scope>NUCLEOTIDE SEQUENCE</scope>
</reference>
<dbReference type="AlphaFoldDB" id="A0A0F9GE56"/>